<dbReference type="Proteomes" id="UP000219689">
    <property type="component" value="Unassembled WGS sequence"/>
</dbReference>
<evidence type="ECO:0000313" key="4">
    <source>
        <dbReference type="Proteomes" id="UP000219689"/>
    </source>
</evidence>
<dbReference type="Pfam" id="PF13561">
    <property type="entry name" value="adh_short_C2"/>
    <property type="match status" value="1"/>
</dbReference>
<dbReference type="Gene3D" id="3.40.50.720">
    <property type="entry name" value="NAD(P)-binding Rossmann-like Domain"/>
    <property type="match status" value="1"/>
</dbReference>
<dbReference type="EMBL" id="NXNI01000001">
    <property type="protein sequence ID" value="PCR89782.1"/>
    <property type="molecule type" value="Genomic_DNA"/>
</dbReference>
<reference evidence="3 4" key="1">
    <citation type="submission" date="2017-09" db="EMBL/GenBank/DDBJ databases">
        <title>Genome sequences of Natrinema ejinorence JCM 13890T.</title>
        <authorList>
            <person name="Roh S.W."/>
            <person name="Kim Y.B."/>
            <person name="Kim J.Y."/>
        </authorList>
    </citation>
    <scope>NUCLEOTIDE SEQUENCE [LARGE SCALE GENOMIC DNA]</scope>
    <source>
        <strain evidence="3 4">JCM 13890</strain>
    </source>
</reference>
<organism evidence="3 4">
    <name type="scientific">Natrinema ejinorense</name>
    <dbReference type="NCBI Taxonomy" id="373386"/>
    <lineage>
        <taxon>Archaea</taxon>
        <taxon>Methanobacteriati</taxon>
        <taxon>Methanobacteriota</taxon>
        <taxon>Stenosarchaea group</taxon>
        <taxon>Halobacteria</taxon>
        <taxon>Halobacteriales</taxon>
        <taxon>Natrialbaceae</taxon>
        <taxon>Natrinema</taxon>
    </lineage>
</organism>
<keyword evidence="4" id="KW-1185">Reference proteome</keyword>
<evidence type="ECO:0000313" key="3">
    <source>
        <dbReference type="EMBL" id="PCR89782.1"/>
    </source>
</evidence>
<evidence type="ECO:0000256" key="1">
    <source>
        <dbReference type="ARBA" id="ARBA00006484"/>
    </source>
</evidence>
<sequence>MAVPTAFDVDFDGTVAVITGASGALGSGAVERFLEAGATVCAVDVIAPDEEDSLLEPDPAAESDLAFYEADLTDEDDVADLMTTVVDDHGRIDHLLNVAGTWRGGDHVEDTDLEEFELLVDVNLKTAFLASKHALPHLQETEGSIVSISARSSLEGGAGDGPYRITKAGIRLLTETVAEENRGTVRANCVMPSVIDTPMNREMMPDADHDSWVDPLEIADVIAFLCSDGAAVTSGAAVPVYGEA</sequence>
<protein>
    <submittedName>
        <fullName evidence="3">Glucose 1-dehydrogenase</fullName>
    </submittedName>
</protein>
<name>A0A2A5QSI3_9EURY</name>
<keyword evidence="2" id="KW-0560">Oxidoreductase</keyword>
<dbReference type="FunFam" id="3.40.50.720:FF:000084">
    <property type="entry name" value="Short-chain dehydrogenase reductase"/>
    <property type="match status" value="1"/>
</dbReference>
<dbReference type="SUPFAM" id="SSF51735">
    <property type="entry name" value="NAD(P)-binding Rossmann-fold domains"/>
    <property type="match status" value="1"/>
</dbReference>
<dbReference type="PANTHER" id="PTHR24321">
    <property type="entry name" value="DEHYDROGENASES, SHORT CHAIN"/>
    <property type="match status" value="1"/>
</dbReference>
<accession>A0A2A5QSI3</accession>
<dbReference type="GO" id="GO:0016491">
    <property type="term" value="F:oxidoreductase activity"/>
    <property type="evidence" value="ECO:0007669"/>
    <property type="project" value="UniProtKB-KW"/>
</dbReference>
<dbReference type="PRINTS" id="PR00081">
    <property type="entry name" value="GDHRDH"/>
</dbReference>
<evidence type="ECO:0000256" key="2">
    <source>
        <dbReference type="ARBA" id="ARBA00023002"/>
    </source>
</evidence>
<comment type="similarity">
    <text evidence="1">Belongs to the short-chain dehydrogenases/reductases (SDR) family.</text>
</comment>
<dbReference type="AlphaFoldDB" id="A0A2A5QSI3"/>
<dbReference type="InterPro" id="IPR036291">
    <property type="entry name" value="NAD(P)-bd_dom_sf"/>
</dbReference>
<dbReference type="RefSeq" id="WP_097378727.1">
    <property type="nucleotide sequence ID" value="NZ_NXNI01000001.1"/>
</dbReference>
<dbReference type="InterPro" id="IPR002347">
    <property type="entry name" value="SDR_fam"/>
</dbReference>
<comment type="caution">
    <text evidence="3">The sequence shown here is derived from an EMBL/GenBank/DDBJ whole genome shotgun (WGS) entry which is preliminary data.</text>
</comment>
<proteinExistence type="inferred from homology"/>
<dbReference type="PANTHER" id="PTHR24321:SF8">
    <property type="entry name" value="ESTRADIOL 17-BETA-DEHYDROGENASE 8-RELATED"/>
    <property type="match status" value="1"/>
</dbReference>
<gene>
    <name evidence="3" type="ORF">CP557_04075</name>
</gene>
<dbReference type="OrthoDB" id="24596at2157"/>